<comment type="caution">
    <text evidence="3">The sequence shown here is derived from an EMBL/GenBank/DDBJ whole genome shotgun (WGS) entry which is preliminary data.</text>
</comment>
<accession>A0ABS6S1B2</accession>
<keyword evidence="4" id="KW-1185">Reference proteome</keyword>
<dbReference type="Pfam" id="PF07715">
    <property type="entry name" value="Plug"/>
    <property type="match status" value="1"/>
</dbReference>
<dbReference type="EMBL" id="JABXWD010000300">
    <property type="protein sequence ID" value="MBV6342634.1"/>
    <property type="molecule type" value="Genomic_DNA"/>
</dbReference>
<dbReference type="Proteomes" id="UP001196980">
    <property type="component" value="Unassembled WGS sequence"/>
</dbReference>
<evidence type="ECO:0000256" key="1">
    <source>
        <dbReference type="SAM" id="MobiDB-lite"/>
    </source>
</evidence>
<dbReference type="InterPro" id="IPR012910">
    <property type="entry name" value="Plug_dom"/>
</dbReference>
<organism evidence="3 4">
    <name type="scientific">Candidatus Magnetobacterium casense</name>
    <dbReference type="NCBI Taxonomy" id="1455061"/>
    <lineage>
        <taxon>Bacteria</taxon>
        <taxon>Pseudomonadati</taxon>
        <taxon>Nitrospirota</taxon>
        <taxon>Thermodesulfovibrionia</taxon>
        <taxon>Thermodesulfovibrionales</taxon>
        <taxon>Candidatus Magnetobacteriaceae</taxon>
        <taxon>Candidatus Magnetobacterium</taxon>
    </lineage>
</organism>
<sequence>MGALCTLPQVAGASESTTKIKETKIDNASSPESDTHGIYGLEEVVVTAPVSVEPLIVTTNPKAPHQPVPAHDGAEYLKGISGFSIIRKGGTDGDPVFRGMSGSRLNILLDGQQIFGGCGGRMDPPTAYVFPESYDIITVIKGPQSVL</sequence>
<feature type="non-terminal residue" evidence="3">
    <location>
        <position position="147"/>
    </location>
</feature>
<feature type="domain" description="TonB-dependent receptor plug" evidence="2">
    <location>
        <begin position="69"/>
        <end position="147"/>
    </location>
</feature>
<reference evidence="3 4" key="1">
    <citation type="journal article" date="2020" name="J Geophys Res Biogeosci">
        <title>Magnetotaxis as an Adaptation to Enable Bacterial Shuttling of Microbial Sulfur and Sulfur Cycling Across Aquatic Oxic#Anoxic Interfaces.</title>
        <authorList>
            <person name="Li J."/>
            <person name="Liu P."/>
            <person name="Wang J."/>
            <person name="Roberts A.P."/>
            <person name="Pan Y."/>
        </authorList>
    </citation>
    <scope>NUCLEOTIDE SEQUENCE [LARGE SCALE GENOMIC DNA]</scope>
    <source>
        <strain evidence="3 4">MYR-1_YQ</strain>
    </source>
</reference>
<gene>
    <name evidence="3" type="ORF">HWQ67_13675</name>
</gene>
<feature type="region of interest" description="Disordered" evidence="1">
    <location>
        <begin position="15"/>
        <end position="35"/>
    </location>
</feature>
<evidence type="ECO:0000313" key="3">
    <source>
        <dbReference type="EMBL" id="MBV6342634.1"/>
    </source>
</evidence>
<name>A0ABS6S1B2_9BACT</name>
<evidence type="ECO:0000313" key="4">
    <source>
        <dbReference type="Proteomes" id="UP001196980"/>
    </source>
</evidence>
<evidence type="ECO:0000259" key="2">
    <source>
        <dbReference type="Pfam" id="PF07715"/>
    </source>
</evidence>
<keyword evidence="3" id="KW-0675">Receptor</keyword>
<protein>
    <submittedName>
        <fullName evidence="3">TonB-dependent receptor plug domain-containing protein</fullName>
    </submittedName>
</protein>
<proteinExistence type="predicted"/>